<evidence type="ECO:0000313" key="2">
    <source>
        <dbReference type="EMBL" id="SHO46561.1"/>
    </source>
</evidence>
<protein>
    <recommendedName>
        <fullName evidence="1">Peptidase S8/S53 domain-containing protein</fullName>
    </recommendedName>
</protein>
<dbReference type="SUPFAM" id="SSF52743">
    <property type="entry name" value="Subtilisin-like"/>
    <property type="match status" value="1"/>
</dbReference>
<proteinExistence type="predicted"/>
<evidence type="ECO:0000313" key="3">
    <source>
        <dbReference type="Proteomes" id="UP000232412"/>
    </source>
</evidence>
<reference evidence="3" key="1">
    <citation type="submission" date="2016-12" db="EMBL/GenBank/DDBJ databases">
        <authorList>
            <person name="Herbold C."/>
        </authorList>
    </citation>
    <scope>NUCLEOTIDE SEQUENCE [LARGE SCALE GENOMIC DNA]</scope>
</reference>
<organism evidence="2 3">
    <name type="scientific">Nitrosotalea sinensis</name>
    <dbReference type="NCBI Taxonomy" id="1499975"/>
    <lineage>
        <taxon>Archaea</taxon>
        <taxon>Nitrososphaerota</taxon>
        <taxon>Nitrososphaeria</taxon>
        <taxon>Nitrosotaleales</taxon>
        <taxon>Nitrosotaleaceae</taxon>
        <taxon>Nitrosotalea</taxon>
    </lineage>
</organism>
<feature type="domain" description="Peptidase S8/S53" evidence="1">
    <location>
        <begin position="502"/>
        <end position="704"/>
    </location>
</feature>
<gene>
    <name evidence="2" type="ORF">NSIN_30190</name>
</gene>
<name>A0A2H1EHR2_9ARCH</name>
<dbReference type="Gene3D" id="3.40.50.200">
    <property type="entry name" value="Peptidase S8/S53 domain"/>
    <property type="match status" value="1"/>
</dbReference>
<dbReference type="GO" id="GO:0004252">
    <property type="term" value="F:serine-type endopeptidase activity"/>
    <property type="evidence" value="ECO:0007669"/>
    <property type="project" value="InterPro"/>
</dbReference>
<evidence type="ECO:0000259" key="1">
    <source>
        <dbReference type="Pfam" id="PF00082"/>
    </source>
</evidence>
<dbReference type="EMBL" id="FRFC01000004">
    <property type="protein sequence ID" value="SHO46561.1"/>
    <property type="molecule type" value="Genomic_DNA"/>
</dbReference>
<dbReference type="GO" id="GO:0006508">
    <property type="term" value="P:proteolysis"/>
    <property type="evidence" value="ECO:0007669"/>
    <property type="project" value="InterPro"/>
</dbReference>
<dbReference type="InterPro" id="IPR036852">
    <property type="entry name" value="Peptidase_S8/S53_dom_sf"/>
</dbReference>
<dbReference type="Pfam" id="PF00082">
    <property type="entry name" value="Peptidase_S8"/>
    <property type="match status" value="1"/>
</dbReference>
<sequence length="891" mass="96680">MDYLLDRRCDILTVLYRKFVGLLFAVLFLFPTVLMTSHVSALSSSDSTTYQTYQNTSYGFSIQYPSDWHIVEHVSSQYAIKSDLLYPDSNLQINAGILQGNNPYNGKSSADILGQIKNTMQAGCTNANLQNRGFTCSNSQFFPNVTNYRGTTAYGVTMTWDKTSSSGQSLPWISTWMLIPHSNDVWVLIIEGSQAELIQNSQIVSAISDSFDIADVKQMPPAISNVANTSTAHIPTWIKNIAKLWSNSSIGDSDFVNSIQYLIQSGIISISSTHANPNSQKTIPSWVKNNAKYWSEGQIGDSDFLNGIKYMVENGIISAPISSQQNMTGILSGATAFPTNGTAPQMIEYTDKDGVTLTVQAIPNQVLLYVYANSNDDDISSLVADNSGKILSSIPLTGYYLVQVNDVKNFISSALQKSFVIDAHPNFILSTNLFGATSPTIINSISDPAKNPNPNAHVIMAIIDDFRGGCNGYVALPHGCQVINEIQSKNSDISILALQVPPTTVKDEKGNVQEVFTSNDINWNIMRAVATAQENNQKLVINLSMSQGLRDANGQVVDQADEKYYNSINTRLESLANLDWVQKNNVLFYQSAGNDNVDLSNAVQKLETKSDQSALYKNIFTLVGQTDPSTNQPKKYTNDNTLGSNYGTGIIYDSSTASCCPLGTSFTAPNLAVGAAAIWANNPNLSQSDIHSAIVDSAKQNSKNGNPTFDPQNAYNVANKCLPVCGQIDYGTGSNWSLNPANIAVNVAQNQNSRPALTSVLTSQVNVTGKWGGYFTMHDTTSDGCTFNGQWQADFVQTGNNLKGVLSITSASSPDYPSNDFCTWNAPDFPFAGTISGTLFQVTGPNSFTAQGSFTSDSIRITKFTECSDESCATGTMGGTPIQIQKFWSKN</sequence>
<dbReference type="InterPro" id="IPR000209">
    <property type="entry name" value="Peptidase_S8/S53_dom"/>
</dbReference>
<keyword evidence="3" id="KW-1185">Reference proteome</keyword>
<dbReference type="RefSeq" id="WP_133124103.1">
    <property type="nucleotide sequence ID" value="NZ_FRFC01000004.1"/>
</dbReference>
<dbReference type="AlphaFoldDB" id="A0A2H1EHR2"/>
<dbReference type="Proteomes" id="UP000232412">
    <property type="component" value="Unassembled WGS sequence"/>
</dbReference>
<accession>A0A2H1EHR2</accession>